<feature type="compositionally biased region" description="Basic and acidic residues" evidence="1">
    <location>
        <begin position="214"/>
        <end position="230"/>
    </location>
</feature>
<dbReference type="GeneID" id="37041842"/>
<dbReference type="RefSeq" id="XP_025378509.1">
    <property type="nucleotide sequence ID" value="XM_025519926.1"/>
</dbReference>
<name>A0A316YQ03_9BASI</name>
<keyword evidence="3" id="KW-1185">Reference proteome</keyword>
<gene>
    <name evidence="2" type="ORF">FA10DRAFT_258718</name>
</gene>
<sequence>MDINSNNIFNRGNITRLLQRAFGNSFKAYKLRKALKAYSAVGAGPQALRGTKLMWLKANTKRTERKKAQIGQGEKESRYFREKARHPEECTFCQTRRILSNPRDKNLIERLKTLRLDYWRNRDQRRRGSFGFPTRTQQRDLLALFGKWMQQNTSLPEPVREEEFDEQFEQANWLLTSAFCAAHQIGLSLDPAEREFLTALFEKRGKALLASPNPEKERRRREGQQMRERSLLPSEEEETWLKDTFRAEASSRYNDQDEGEIRWRRLSALLTLAMGAFEFNQPPITEPTRVKLRHIFQNIVVGREHEMQLRKEGAEKNSRRGLINISN</sequence>
<organism evidence="2 3">
    <name type="scientific">Acaromyces ingoldii</name>
    <dbReference type="NCBI Taxonomy" id="215250"/>
    <lineage>
        <taxon>Eukaryota</taxon>
        <taxon>Fungi</taxon>
        <taxon>Dikarya</taxon>
        <taxon>Basidiomycota</taxon>
        <taxon>Ustilaginomycotina</taxon>
        <taxon>Exobasidiomycetes</taxon>
        <taxon>Exobasidiales</taxon>
        <taxon>Cryptobasidiaceae</taxon>
        <taxon>Acaromyces</taxon>
    </lineage>
</organism>
<feature type="region of interest" description="Disordered" evidence="1">
    <location>
        <begin position="208"/>
        <end position="235"/>
    </location>
</feature>
<proteinExistence type="predicted"/>
<dbReference type="AlphaFoldDB" id="A0A316YQ03"/>
<evidence type="ECO:0000313" key="3">
    <source>
        <dbReference type="Proteomes" id="UP000245768"/>
    </source>
</evidence>
<evidence type="ECO:0000313" key="2">
    <source>
        <dbReference type="EMBL" id="PWN91311.1"/>
    </source>
</evidence>
<evidence type="ECO:0000256" key="1">
    <source>
        <dbReference type="SAM" id="MobiDB-lite"/>
    </source>
</evidence>
<dbReference type="Proteomes" id="UP000245768">
    <property type="component" value="Unassembled WGS sequence"/>
</dbReference>
<dbReference type="InParanoid" id="A0A316YQ03"/>
<reference evidence="2" key="1">
    <citation type="journal article" date="2018" name="Mol. Biol. Evol.">
        <title>Broad Genomic Sampling Reveals a Smut Pathogenic Ancestry of the Fungal Clade Ustilaginomycotina.</title>
        <authorList>
            <person name="Kijpornyongpan T."/>
            <person name="Mondo S.J."/>
            <person name="Barry K."/>
            <person name="Sandor L."/>
            <person name="Lee J."/>
            <person name="Lipzen A."/>
            <person name="Pangilinan J."/>
            <person name="LaButti K."/>
            <person name="Hainaut M."/>
            <person name="Henrissat B."/>
            <person name="Grigoriev I.V."/>
            <person name="Spatafora J.W."/>
            <person name="Aime M.C."/>
        </authorList>
    </citation>
    <scope>NUCLEOTIDE SEQUENCE [LARGE SCALE GENOMIC DNA]</scope>
    <source>
        <strain evidence="2">MCA 4198</strain>
    </source>
</reference>
<protein>
    <submittedName>
        <fullName evidence="2">Uncharacterized protein</fullName>
    </submittedName>
</protein>
<accession>A0A316YQ03</accession>
<dbReference type="EMBL" id="KZ819635">
    <property type="protein sequence ID" value="PWN91311.1"/>
    <property type="molecule type" value="Genomic_DNA"/>
</dbReference>